<dbReference type="SUPFAM" id="SSF51735">
    <property type="entry name" value="NAD(P)-binding Rossmann-fold domains"/>
    <property type="match status" value="1"/>
</dbReference>
<organism evidence="3 4">
    <name type="scientific">Actinomadura macrotermitis</name>
    <dbReference type="NCBI Taxonomy" id="2585200"/>
    <lineage>
        <taxon>Bacteria</taxon>
        <taxon>Bacillati</taxon>
        <taxon>Actinomycetota</taxon>
        <taxon>Actinomycetes</taxon>
        <taxon>Streptosporangiales</taxon>
        <taxon>Thermomonosporaceae</taxon>
        <taxon>Actinomadura</taxon>
    </lineage>
</organism>
<dbReference type="OrthoDB" id="5738121at2"/>
<protein>
    <recommendedName>
        <fullName evidence="2">Pyrroline-5-carboxylate reductase catalytic N-terminal domain-containing protein</fullName>
    </recommendedName>
</protein>
<dbReference type="EMBL" id="WEGH01000002">
    <property type="protein sequence ID" value="MQY05214.1"/>
    <property type="molecule type" value="Genomic_DNA"/>
</dbReference>
<dbReference type="GO" id="GO:0016491">
    <property type="term" value="F:oxidoreductase activity"/>
    <property type="evidence" value="ECO:0007669"/>
    <property type="project" value="UniProtKB-KW"/>
</dbReference>
<evidence type="ECO:0000256" key="1">
    <source>
        <dbReference type="ARBA" id="ARBA00023002"/>
    </source>
</evidence>
<dbReference type="RefSeq" id="WP_153533315.1">
    <property type="nucleotide sequence ID" value="NZ_WEGH01000002.1"/>
</dbReference>
<dbReference type="AlphaFoldDB" id="A0A7K0BX14"/>
<sequence>MRIGLLGTGNLAVTLGQAWAAAGHSIVLTGRDPGRAKAAAGQIGAAATPVDPGRLADQADVVVVAIAWNGLEEALRLIGGPEGALSGKAVIDCTNPVDYATGRLLPETGSAAELVAEIAAGAHVVKALHLFAGASWPFTGEEGDSPVVAICGDDAGALDRTAALIGDLGARTAVLGGLAAARQAEEAAGFVIRVVAAGANPRFAVPDVDPALLRAGAADQ</sequence>
<keyword evidence="4" id="KW-1185">Reference proteome</keyword>
<dbReference type="InterPro" id="IPR051267">
    <property type="entry name" value="STEAP_metalloreductase"/>
</dbReference>
<reference evidence="3 4" key="1">
    <citation type="submission" date="2019-10" db="EMBL/GenBank/DDBJ databases">
        <title>Actinomadura rubteroloni sp. nov. and Actinomadura macrotermitis sp. nov., isolated from the gut of fungus growing-termite Macrotermes natalensis.</title>
        <authorList>
            <person name="Benndorf R."/>
            <person name="Martin K."/>
            <person name="Kuefner M."/>
            <person name="De Beer W."/>
            <person name="Kaster A.-K."/>
            <person name="Vollmers J."/>
            <person name="Poulsen M."/>
            <person name="Beemelmanns C."/>
        </authorList>
    </citation>
    <scope>NUCLEOTIDE SEQUENCE [LARGE SCALE GENOMIC DNA]</scope>
    <source>
        <strain evidence="3 4">RB68</strain>
    </source>
</reference>
<gene>
    <name evidence="3" type="ORF">ACRB68_32850</name>
</gene>
<dbReference type="Pfam" id="PF03807">
    <property type="entry name" value="F420_oxidored"/>
    <property type="match status" value="1"/>
</dbReference>
<dbReference type="InterPro" id="IPR028939">
    <property type="entry name" value="P5C_Rdtase_cat_N"/>
</dbReference>
<dbReference type="PANTHER" id="PTHR14239">
    <property type="entry name" value="DUDULIN-RELATED"/>
    <property type="match status" value="1"/>
</dbReference>
<dbReference type="PANTHER" id="PTHR14239:SF10">
    <property type="entry name" value="REDUCTASE"/>
    <property type="match status" value="1"/>
</dbReference>
<comment type="caution">
    <text evidence="3">The sequence shown here is derived from an EMBL/GenBank/DDBJ whole genome shotgun (WGS) entry which is preliminary data.</text>
</comment>
<keyword evidence="1" id="KW-0560">Oxidoreductase</keyword>
<proteinExistence type="predicted"/>
<evidence type="ECO:0000259" key="2">
    <source>
        <dbReference type="Pfam" id="PF03807"/>
    </source>
</evidence>
<evidence type="ECO:0000313" key="3">
    <source>
        <dbReference type="EMBL" id="MQY05214.1"/>
    </source>
</evidence>
<accession>A0A7K0BX14</accession>
<name>A0A7K0BX14_9ACTN</name>
<dbReference type="Proteomes" id="UP000487268">
    <property type="component" value="Unassembled WGS sequence"/>
</dbReference>
<dbReference type="InterPro" id="IPR036291">
    <property type="entry name" value="NAD(P)-bd_dom_sf"/>
</dbReference>
<dbReference type="Gene3D" id="3.40.50.720">
    <property type="entry name" value="NAD(P)-binding Rossmann-like Domain"/>
    <property type="match status" value="1"/>
</dbReference>
<evidence type="ECO:0000313" key="4">
    <source>
        <dbReference type="Proteomes" id="UP000487268"/>
    </source>
</evidence>
<feature type="domain" description="Pyrroline-5-carboxylate reductase catalytic N-terminal" evidence="2">
    <location>
        <begin position="2"/>
        <end position="96"/>
    </location>
</feature>